<name>A0A0F9CD93_9ZZZZ</name>
<proteinExistence type="predicted"/>
<reference evidence="1" key="1">
    <citation type="journal article" date="2015" name="Nature">
        <title>Complex archaea that bridge the gap between prokaryotes and eukaryotes.</title>
        <authorList>
            <person name="Spang A."/>
            <person name="Saw J.H."/>
            <person name="Jorgensen S.L."/>
            <person name="Zaremba-Niedzwiedzka K."/>
            <person name="Martijn J."/>
            <person name="Lind A.E."/>
            <person name="van Eijk R."/>
            <person name="Schleper C."/>
            <person name="Guy L."/>
            <person name="Ettema T.J."/>
        </authorList>
    </citation>
    <scope>NUCLEOTIDE SEQUENCE</scope>
</reference>
<dbReference type="EMBL" id="LAZR01047235">
    <property type="protein sequence ID" value="KKK94691.1"/>
    <property type="molecule type" value="Genomic_DNA"/>
</dbReference>
<sequence>MKTSTKREVTYGSLYHGEVQALLLVDSLRRDPGFSEKDFYERAWNQRIGYRLAEEIERHHELDYAIGCHGLRMKYYDRYALMVAQAVSAAIEAEREAA</sequence>
<accession>A0A0F9CD93</accession>
<protein>
    <submittedName>
        <fullName evidence="1">Uncharacterized protein</fullName>
    </submittedName>
</protein>
<gene>
    <name evidence="1" type="ORF">LCGC14_2680310</name>
</gene>
<organism evidence="1">
    <name type="scientific">marine sediment metagenome</name>
    <dbReference type="NCBI Taxonomy" id="412755"/>
    <lineage>
        <taxon>unclassified sequences</taxon>
        <taxon>metagenomes</taxon>
        <taxon>ecological metagenomes</taxon>
    </lineage>
</organism>
<evidence type="ECO:0000313" key="1">
    <source>
        <dbReference type="EMBL" id="KKK94691.1"/>
    </source>
</evidence>
<comment type="caution">
    <text evidence="1">The sequence shown here is derived from an EMBL/GenBank/DDBJ whole genome shotgun (WGS) entry which is preliminary data.</text>
</comment>
<dbReference type="AlphaFoldDB" id="A0A0F9CD93"/>